<protein>
    <submittedName>
        <fullName evidence="1">Glycosyltransferase involved in cell wall biosynthesis</fullName>
    </submittedName>
</protein>
<organism evidence="1 2">
    <name type="scientific">Mucilaginibacter pocheonensis</name>
    <dbReference type="NCBI Taxonomy" id="398050"/>
    <lineage>
        <taxon>Bacteria</taxon>
        <taxon>Pseudomonadati</taxon>
        <taxon>Bacteroidota</taxon>
        <taxon>Sphingobacteriia</taxon>
        <taxon>Sphingobacteriales</taxon>
        <taxon>Sphingobacteriaceae</taxon>
        <taxon>Mucilaginibacter</taxon>
    </lineage>
</organism>
<accession>A0ABU1T5C6</accession>
<evidence type="ECO:0000313" key="2">
    <source>
        <dbReference type="Proteomes" id="UP001247620"/>
    </source>
</evidence>
<dbReference type="SUPFAM" id="SSF53756">
    <property type="entry name" value="UDP-Glycosyltransferase/glycogen phosphorylase"/>
    <property type="match status" value="1"/>
</dbReference>
<proteinExistence type="predicted"/>
<sequence length="396" mass="45536">MNILCIPYHDWRKIEDEGSRTRDSHVIQHLVSNTSVDNVIVLNRPITYSEIFFKRKRLKLTGEVIYQDKEAKIYKVSNKLYVFDYLSHDLLGPILEKKGWFFEGFANDEFINSFNKALAFLNLKIDILFSQNVFSAGFAAKYASPTVFDGWDNFLLFPENKSIAGKLTNAYQTFADCADVWVTNSLKNIAYYEQHFNLKECILIKNGADFEKFKKKYEVPNDLKQIKGPIIGFGGKITHLFNYEYFNYCVENNRDKSFVILGQILDKNVFKQIKIGKNVHYLGDKHYKEYPAYVTNFNVGIIPYVNDHLEHGADTIKVYEYLAAGLGVVGTQGAGMNELSDFIYVANSKEEFSSLIAKALVNKKEVDLPKEYTWEYKTNSLLDIFNGLIISNAKIT</sequence>
<keyword evidence="2" id="KW-1185">Reference proteome</keyword>
<dbReference type="Gene3D" id="3.40.50.2000">
    <property type="entry name" value="Glycogen Phosphorylase B"/>
    <property type="match status" value="1"/>
</dbReference>
<dbReference type="RefSeq" id="WP_310091325.1">
    <property type="nucleotide sequence ID" value="NZ_JAVDUU010000001.1"/>
</dbReference>
<name>A0ABU1T5C6_9SPHI</name>
<gene>
    <name evidence="1" type="ORF">J2W55_000381</name>
</gene>
<dbReference type="EMBL" id="JAVDUU010000001">
    <property type="protein sequence ID" value="MDR6940553.1"/>
    <property type="molecule type" value="Genomic_DNA"/>
</dbReference>
<evidence type="ECO:0000313" key="1">
    <source>
        <dbReference type="EMBL" id="MDR6940553.1"/>
    </source>
</evidence>
<dbReference type="Proteomes" id="UP001247620">
    <property type="component" value="Unassembled WGS sequence"/>
</dbReference>
<comment type="caution">
    <text evidence="1">The sequence shown here is derived from an EMBL/GenBank/DDBJ whole genome shotgun (WGS) entry which is preliminary data.</text>
</comment>
<reference evidence="1 2" key="1">
    <citation type="submission" date="2023-07" db="EMBL/GenBank/DDBJ databases">
        <title>Sorghum-associated microbial communities from plants grown in Nebraska, USA.</title>
        <authorList>
            <person name="Schachtman D."/>
        </authorList>
    </citation>
    <scope>NUCLEOTIDE SEQUENCE [LARGE SCALE GENOMIC DNA]</scope>
    <source>
        <strain evidence="1 2">3262</strain>
    </source>
</reference>